<dbReference type="PANTHER" id="PTHR30438">
    <property type="entry name" value="36 KDA ANTIGEN-RELATED"/>
    <property type="match status" value="1"/>
</dbReference>
<feature type="coiled-coil region" evidence="2">
    <location>
        <begin position="83"/>
        <end position="110"/>
    </location>
</feature>
<organism evidence="6 7">
    <name type="scientific">Zooshikella ganghwensis</name>
    <dbReference type="NCBI Taxonomy" id="202772"/>
    <lineage>
        <taxon>Bacteria</taxon>
        <taxon>Pseudomonadati</taxon>
        <taxon>Pseudomonadota</taxon>
        <taxon>Gammaproteobacteria</taxon>
        <taxon>Oceanospirillales</taxon>
        <taxon>Zooshikellaceae</taxon>
        <taxon>Zooshikella</taxon>
    </lineage>
</organism>
<gene>
    <name evidence="6" type="ORF">B9G39_25505</name>
</gene>
<dbReference type="Gene3D" id="2.40.30.170">
    <property type="match status" value="1"/>
</dbReference>
<dbReference type="Gene3D" id="2.40.50.100">
    <property type="match status" value="1"/>
</dbReference>
<accession>A0A4P9VVY2</accession>
<dbReference type="GO" id="GO:0005886">
    <property type="term" value="C:plasma membrane"/>
    <property type="evidence" value="ECO:0007669"/>
    <property type="project" value="TreeGrafter"/>
</dbReference>
<evidence type="ECO:0000259" key="4">
    <source>
        <dbReference type="Pfam" id="PF25876"/>
    </source>
</evidence>
<evidence type="ECO:0000256" key="3">
    <source>
        <dbReference type="SAM" id="Phobius"/>
    </source>
</evidence>
<dbReference type="InterPro" id="IPR058624">
    <property type="entry name" value="MdtA-like_HH"/>
</dbReference>
<dbReference type="InterPro" id="IPR058625">
    <property type="entry name" value="MdtA-like_BSH"/>
</dbReference>
<sequence>MSTTKKSPVLYWIFGLLVLAAVLSAIYYTFYYASAPVYFAIGNGRLEANDVHIASKLPGRIEQVTVKEGDQVIKSQLVVKMDTKTLEAQLKQAESQVLKAKVERQRAMAIVEERNSECKYAKKQLQRTQDLIQRNFASEDDLDTAQLKVETTQAACAAAEAMVEVAEASIQAAQASVERLKADLEDSSITSPISGRVLYRIAEPGEIVASGSKILTIIDLSDVYMTVFLSEMDAGKISMGSSARIILDAVPELPIPAEVSFISPLAQFTPKVVETREERSKLRFRVKVSVNNAFLQDHIDLIKPGMPGMAYIKLNPEAEWSDIL</sequence>
<proteinExistence type="inferred from homology"/>
<evidence type="ECO:0000313" key="6">
    <source>
        <dbReference type="EMBL" id="RDH46544.1"/>
    </source>
</evidence>
<feature type="transmembrane region" description="Helical" evidence="3">
    <location>
        <begin position="9"/>
        <end position="30"/>
    </location>
</feature>
<feature type="domain" description="Multidrug resistance protein MdtA-like alpha-helical hairpin" evidence="4">
    <location>
        <begin position="113"/>
        <end position="168"/>
    </location>
</feature>
<dbReference type="EMBL" id="NDXW01000001">
    <property type="protein sequence ID" value="RDH46544.1"/>
    <property type="molecule type" value="Genomic_DNA"/>
</dbReference>
<keyword evidence="3" id="KW-1133">Transmembrane helix</keyword>
<feature type="coiled-coil region" evidence="2">
    <location>
        <begin position="156"/>
        <end position="190"/>
    </location>
</feature>
<dbReference type="RefSeq" id="WP_094789276.1">
    <property type="nucleotide sequence ID" value="NZ_NDXW01000001.1"/>
</dbReference>
<feature type="domain" description="Multidrug resistance protein MdtA-like barrel-sandwich hybrid" evidence="5">
    <location>
        <begin position="50"/>
        <end position="217"/>
    </location>
</feature>
<keyword evidence="2" id="KW-0175">Coiled coil</keyword>
<dbReference type="Proteomes" id="UP000257039">
    <property type="component" value="Unassembled WGS sequence"/>
</dbReference>
<dbReference type="PANTHER" id="PTHR30438:SF2">
    <property type="entry name" value="MEMBRANE PROTEIN"/>
    <property type="match status" value="1"/>
</dbReference>
<keyword evidence="7" id="KW-1185">Reference proteome</keyword>
<reference evidence="6 7" key="1">
    <citation type="submission" date="2017-04" db="EMBL/GenBank/DDBJ databases">
        <title>Draft genome sequence of Zooshikella ganghwensis VG4 isolated from Red Sea sediments.</title>
        <authorList>
            <person name="Rehman Z."/>
            <person name="Alam I."/>
            <person name="Kamau A."/>
            <person name="Bajic V."/>
            <person name="Leiknes T."/>
        </authorList>
    </citation>
    <scope>NUCLEOTIDE SEQUENCE [LARGE SCALE GENOMIC DNA]</scope>
    <source>
        <strain evidence="6 7">VG4</strain>
    </source>
</reference>
<comment type="similarity">
    <text evidence="1">Belongs to the membrane fusion protein (MFP) (TC 8.A.1) family.</text>
</comment>
<dbReference type="Pfam" id="PF25917">
    <property type="entry name" value="BSH_RND"/>
    <property type="match status" value="1"/>
</dbReference>
<keyword evidence="3" id="KW-0812">Transmembrane</keyword>
<dbReference type="SUPFAM" id="SSF111369">
    <property type="entry name" value="HlyD-like secretion proteins"/>
    <property type="match status" value="2"/>
</dbReference>
<evidence type="ECO:0000259" key="5">
    <source>
        <dbReference type="Pfam" id="PF25917"/>
    </source>
</evidence>
<keyword evidence="3" id="KW-0472">Membrane</keyword>
<comment type="caution">
    <text evidence="6">The sequence shown here is derived from an EMBL/GenBank/DDBJ whole genome shotgun (WGS) entry which is preliminary data.</text>
</comment>
<dbReference type="Pfam" id="PF25876">
    <property type="entry name" value="HH_MFP_RND"/>
    <property type="match status" value="1"/>
</dbReference>
<name>A0A4P9VVY2_9GAMM</name>
<dbReference type="Gene3D" id="1.10.287.470">
    <property type="entry name" value="Helix hairpin bin"/>
    <property type="match status" value="1"/>
</dbReference>
<evidence type="ECO:0000313" key="7">
    <source>
        <dbReference type="Proteomes" id="UP000257039"/>
    </source>
</evidence>
<protein>
    <submittedName>
        <fullName evidence="6">HlyD family efflux transporter periplasmic adaptor subunit</fullName>
    </submittedName>
</protein>
<dbReference type="AlphaFoldDB" id="A0A4P9VVY2"/>
<evidence type="ECO:0000256" key="2">
    <source>
        <dbReference type="SAM" id="Coils"/>
    </source>
</evidence>
<evidence type="ECO:0000256" key="1">
    <source>
        <dbReference type="ARBA" id="ARBA00009477"/>
    </source>
</evidence>